<feature type="transmembrane region" description="Helical" evidence="1">
    <location>
        <begin position="36"/>
        <end position="56"/>
    </location>
</feature>
<feature type="transmembrane region" description="Helical" evidence="1">
    <location>
        <begin position="95"/>
        <end position="117"/>
    </location>
</feature>
<keyword evidence="1" id="KW-0812">Transmembrane</keyword>
<organism evidence="2 3">
    <name type="scientific">Candidatus Gottesmanbacteria bacterium RIFCSPHIGHO2_02_FULL_40_13</name>
    <dbReference type="NCBI Taxonomy" id="1798384"/>
    <lineage>
        <taxon>Bacteria</taxon>
        <taxon>Candidatus Gottesmaniibacteriota</taxon>
    </lineage>
</organism>
<feature type="transmembrane region" description="Helical" evidence="1">
    <location>
        <begin position="422"/>
        <end position="444"/>
    </location>
</feature>
<feature type="transmembrane region" description="Helical" evidence="1">
    <location>
        <begin position="191"/>
        <end position="215"/>
    </location>
</feature>
<dbReference type="InterPro" id="IPR018746">
    <property type="entry name" value="DUF2298"/>
</dbReference>
<dbReference type="STRING" id="1798384.A3D03_00115"/>
<keyword evidence="1" id="KW-1133">Transmembrane helix</keyword>
<dbReference type="NCBIfam" id="TIGR03662">
    <property type="entry name" value="Chlor_Arch_YYY"/>
    <property type="match status" value="1"/>
</dbReference>
<feature type="transmembrane region" description="Helical" evidence="1">
    <location>
        <begin position="392"/>
        <end position="410"/>
    </location>
</feature>
<sequence>MSDVTSVFIWWLVIFVFGLIFFPASNRFFSRFIDRGYLFAKVIGIVISSYLIWLLSSLGLLPFAKITLIIYLLCALFISLWFYKEDLKKGKFKSLHLGLFIFEEIIFLIGLGVWSYVKAHEPTIHGLEKFMDFGFVNSILKTSYFPPLDMWLTKSPDYSGGYFINYYYFGHYMTAFLTKLSGIDPAVTYNLMIATLFAFTFTLSMSLGINLVHFFNWENMKGSYELLKNKIGLGKWIKLLAIGLMTGYIVSLGGNLHTLYSFTTGYPNETPVPPWKLSFGYHPDRYWYPNATRFIPFTIHEFPAYSFVVSDLHGHVSDIPLVFLTLALLLSFIIDKNKAFQTKINSQDETPTIGGRFKFATDFENHTFLPLGKLLFLGVLLAAMYMTNAWDGLIYLILSGMVFLYLNFSAKFRENQTSFYDSLYRTFSGSLFLLFFFLLASLPFSLNFKPFASGIGVLCAPKTLLDIKKIGPLLFEVDKCQKSPLYMLTILWGFFYFHVASFLIFILVPKMLNRNNKTSENKKLAAGLITHFKKIGLSLLKPLKLFHQLTVADSFVLLMIIISTLLLIFPEFFYLKDIYPAHYRANTMFKLGYQAFMMLGLATIYIIYRIKTSVDRSVIKIIFTIMSIITIFLVAIYPNFAVNSYFGNLKVYSGLDGLKWLKNQYPDDYNAIIWLRNNINCNNSTPRECNSQPVIAEANGESYTDYARVSANTGLPTIIGWPVHEWLWRGSYDEAGKRIPEVAVIYESKDINAVKNILRKYSVAYIFVGTLEKDKYPNLNETGIASVGDIVFQSGNTKIYKVKILF</sequence>
<dbReference type="Pfam" id="PF10060">
    <property type="entry name" value="DUF2298"/>
    <property type="match status" value="1"/>
</dbReference>
<feature type="transmembrane region" description="Helical" evidence="1">
    <location>
        <begin position="62"/>
        <end position="83"/>
    </location>
</feature>
<evidence type="ECO:0000256" key="1">
    <source>
        <dbReference type="SAM" id="Phobius"/>
    </source>
</evidence>
<feature type="transmembrane region" description="Helical" evidence="1">
    <location>
        <begin position="236"/>
        <end position="256"/>
    </location>
</feature>
<feature type="transmembrane region" description="Helical" evidence="1">
    <location>
        <begin position="620"/>
        <end position="640"/>
    </location>
</feature>
<evidence type="ECO:0000313" key="3">
    <source>
        <dbReference type="Proteomes" id="UP000177092"/>
    </source>
</evidence>
<feature type="transmembrane region" description="Helical" evidence="1">
    <location>
        <begin position="589"/>
        <end position="608"/>
    </location>
</feature>
<feature type="transmembrane region" description="Helical" evidence="1">
    <location>
        <begin position="6"/>
        <end position="24"/>
    </location>
</feature>
<dbReference type="PANTHER" id="PTHR10790:SF51">
    <property type="entry name" value="TETRATRICOPEPTIDE REPEAT PROTEIN"/>
    <property type="match status" value="1"/>
</dbReference>
<dbReference type="EMBL" id="MFJN01000037">
    <property type="protein sequence ID" value="OGG20699.1"/>
    <property type="molecule type" value="Genomic_DNA"/>
</dbReference>
<evidence type="ECO:0000313" key="2">
    <source>
        <dbReference type="EMBL" id="OGG20699.1"/>
    </source>
</evidence>
<dbReference type="AlphaFoldDB" id="A0A1F6A7J1"/>
<name>A0A1F6A7J1_9BACT</name>
<protein>
    <recommendedName>
        <fullName evidence="4">Chlor_Arch_YYY domain-containing protein</fullName>
    </recommendedName>
</protein>
<gene>
    <name evidence="2" type="ORF">A3D03_00115</name>
</gene>
<comment type="caution">
    <text evidence="2">The sequence shown here is derived from an EMBL/GenBank/DDBJ whole genome shotgun (WGS) entry which is preliminary data.</text>
</comment>
<proteinExistence type="predicted"/>
<feature type="transmembrane region" description="Helical" evidence="1">
    <location>
        <begin position="312"/>
        <end position="334"/>
    </location>
</feature>
<dbReference type="PANTHER" id="PTHR10790">
    <property type="entry name" value="TPR-DOMAIN CONTAINING PROTEIN"/>
    <property type="match status" value="1"/>
</dbReference>
<accession>A0A1F6A7J1</accession>
<feature type="transmembrane region" description="Helical" evidence="1">
    <location>
        <begin position="368"/>
        <end position="386"/>
    </location>
</feature>
<reference evidence="2 3" key="1">
    <citation type="journal article" date="2016" name="Nat. Commun.">
        <title>Thousands of microbial genomes shed light on interconnected biogeochemical processes in an aquifer system.</title>
        <authorList>
            <person name="Anantharaman K."/>
            <person name="Brown C.T."/>
            <person name="Hug L.A."/>
            <person name="Sharon I."/>
            <person name="Castelle C.J."/>
            <person name="Probst A.J."/>
            <person name="Thomas B.C."/>
            <person name="Singh A."/>
            <person name="Wilkins M.J."/>
            <person name="Karaoz U."/>
            <person name="Brodie E.L."/>
            <person name="Williams K.H."/>
            <person name="Hubbard S.S."/>
            <person name="Banfield J.F."/>
        </authorList>
    </citation>
    <scope>NUCLEOTIDE SEQUENCE [LARGE SCALE GENOMIC DNA]</scope>
</reference>
<keyword evidence="1" id="KW-0472">Membrane</keyword>
<feature type="transmembrane region" description="Helical" evidence="1">
    <location>
        <begin position="485"/>
        <end position="508"/>
    </location>
</feature>
<dbReference type="Proteomes" id="UP000177092">
    <property type="component" value="Unassembled WGS sequence"/>
</dbReference>
<feature type="transmembrane region" description="Helical" evidence="1">
    <location>
        <begin position="549"/>
        <end position="569"/>
    </location>
</feature>
<evidence type="ECO:0008006" key="4">
    <source>
        <dbReference type="Google" id="ProtNLM"/>
    </source>
</evidence>